<dbReference type="SMART" id="SM00448">
    <property type="entry name" value="REC"/>
    <property type="match status" value="1"/>
</dbReference>
<accession>A0A1S2VNL2</accession>
<evidence type="ECO:0000313" key="4">
    <source>
        <dbReference type="EMBL" id="OIN59378.1"/>
    </source>
</evidence>
<dbReference type="PROSITE" id="PS50110">
    <property type="entry name" value="RESPONSE_REGULATORY"/>
    <property type="match status" value="1"/>
</dbReference>
<keyword evidence="1" id="KW-0597">Phosphoprotein</keyword>
<dbReference type="PANTHER" id="PTHR37299">
    <property type="entry name" value="TRANSCRIPTIONAL REGULATOR-RELATED"/>
    <property type="match status" value="1"/>
</dbReference>
<dbReference type="RefSeq" id="WP_071503061.1">
    <property type="nucleotide sequence ID" value="NZ_MORL01000004.1"/>
</dbReference>
<dbReference type="Gene3D" id="3.40.50.2300">
    <property type="match status" value="1"/>
</dbReference>
<dbReference type="InterPro" id="IPR011006">
    <property type="entry name" value="CheY-like_superfamily"/>
</dbReference>
<feature type="domain" description="Response regulatory" evidence="2">
    <location>
        <begin position="2"/>
        <end position="120"/>
    </location>
</feature>
<dbReference type="Gene3D" id="2.40.50.1020">
    <property type="entry name" value="LytTr DNA-binding domain"/>
    <property type="match status" value="1"/>
</dbReference>
<dbReference type="EMBL" id="MORL01000004">
    <property type="protein sequence ID" value="OIN59378.1"/>
    <property type="molecule type" value="Genomic_DNA"/>
</dbReference>
<dbReference type="SMART" id="SM00850">
    <property type="entry name" value="LytTR"/>
    <property type="match status" value="1"/>
</dbReference>
<dbReference type="Pfam" id="PF04397">
    <property type="entry name" value="LytTR"/>
    <property type="match status" value="1"/>
</dbReference>
<reference evidence="4 5" key="1">
    <citation type="submission" date="2016-10" db="EMBL/GenBank/DDBJ databases">
        <title>Arsenicibacter rosenii gen. nov., sp. nov., an efficient arsenic-methylating bacterium isolated from an arsenic-contaminated paddy soil.</title>
        <authorList>
            <person name="Huang K."/>
        </authorList>
    </citation>
    <scope>NUCLEOTIDE SEQUENCE [LARGE SCALE GENOMIC DNA]</scope>
    <source>
        <strain evidence="4 5">SM-1</strain>
    </source>
</reference>
<dbReference type="Proteomes" id="UP000181790">
    <property type="component" value="Unassembled WGS sequence"/>
</dbReference>
<dbReference type="InterPro" id="IPR001789">
    <property type="entry name" value="Sig_transdc_resp-reg_receiver"/>
</dbReference>
<evidence type="ECO:0000259" key="3">
    <source>
        <dbReference type="PROSITE" id="PS50930"/>
    </source>
</evidence>
<evidence type="ECO:0000259" key="2">
    <source>
        <dbReference type="PROSITE" id="PS50110"/>
    </source>
</evidence>
<dbReference type="PANTHER" id="PTHR37299:SF1">
    <property type="entry name" value="STAGE 0 SPORULATION PROTEIN A HOMOLOG"/>
    <property type="match status" value="1"/>
</dbReference>
<feature type="modified residue" description="4-aspartylphosphate" evidence="1">
    <location>
        <position position="60"/>
    </location>
</feature>
<dbReference type="SUPFAM" id="SSF52172">
    <property type="entry name" value="CheY-like"/>
    <property type="match status" value="1"/>
</dbReference>
<comment type="caution">
    <text evidence="4">The sequence shown here is derived from an EMBL/GenBank/DDBJ whole genome shotgun (WGS) entry which is preliminary data.</text>
</comment>
<keyword evidence="4" id="KW-0238">DNA-binding</keyword>
<evidence type="ECO:0000313" key="5">
    <source>
        <dbReference type="Proteomes" id="UP000181790"/>
    </source>
</evidence>
<protein>
    <submittedName>
        <fullName evidence="4">DNA-binding response regulator</fullName>
    </submittedName>
</protein>
<evidence type="ECO:0000256" key="1">
    <source>
        <dbReference type="PROSITE-ProRule" id="PRU00169"/>
    </source>
</evidence>
<name>A0A1S2VNL2_9BACT</name>
<dbReference type="GO" id="GO:0003677">
    <property type="term" value="F:DNA binding"/>
    <property type="evidence" value="ECO:0007669"/>
    <property type="project" value="UniProtKB-KW"/>
</dbReference>
<sequence>MNVLIIEDEPLAVKRIESLLKEAAPDLRVVGQIDTVRGAVRWWEQLPDNMALKPDLLLMDIQLADGLSFEIFQQVAVDTPVIFTTAYDEYALKAFKVNSVDYLLKPIELDELKTAIDKFRQRQRGAMSDSLINMLETYGIKPIQYKNRFLIRQNGRFDVVDTSDVLYAYADDKVIFLVTSQSRKYVIDETLDELAPKLDPKLFYRISRKYICHLSAIERIEPYFNGRLRLWLKNRPADEEIYVSRERAEGFKQWLNN</sequence>
<keyword evidence="5" id="KW-1185">Reference proteome</keyword>
<organism evidence="4 5">
    <name type="scientific">Arsenicibacter rosenii</name>
    <dbReference type="NCBI Taxonomy" id="1750698"/>
    <lineage>
        <taxon>Bacteria</taxon>
        <taxon>Pseudomonadati</taxon>
        <taxon>Bacteroidota</taxon>
        <taxon>Cytophagia</taxon>
        <taxon>Cytophagales</taxon>
        <taxon>Spirosomataceae</taxon>
        <taxon>Arsenicibacter</taxon>
    </lineage>
</organism>
<dbReference type="GO" id="GO:0000156">
    <property type="term" value="F:phosphorelay response regulator activity"/>
    <property type="evidence" value="ECO:0007669"/>
    <property type="project" value="InterPro"/>
</dbReference>
<dbReference type="Pfam" id="PF00072">
    <property type="entry name" value="Response_reg"/>
    <property type="match status" value="1"/>
</dbReference>
<proteinExistence type="predicted"/>
<dbReference type="OrthoDB" id="646623at2"/>
<dbReference type="PROSITE" id="PS50930">
    <property type="entry name" value="HTH_LYTTR"/>
    <property type="match status" value="1"/>
</dbReference>
<dbReference type="InterPro" id="IPR046947">
    <property type="entry name" value="LytR-like"/>
</dbReference>
<dbReference type="AlphaFoldDB" id="A0A1S2VNL2"/>
<feature type="domain" description="HTH LytTR-type" evidence="3">
    <location>
        <begin position="149"/>
        <end position="257"/>
    </location>
</feature>
<gene>
    <name evidence="4" type="ORF">BLX24_10400</name>
</gene>
<dbReference type="InterPro" id="IPR007492">
    <property type="entry name" value="LytTR_DNA-bd_dom"/>
</dbReference>